<dbReference type="InterPro" id="IPR050983">
    <property type="entry name" value="GST_Omega/HSP26"/>
</dbReference>
<keyword evidence="4" id="KW-1185">Reference proteome</keyword>
<dbReference type="GO" id="GO:0016740">
    <property type="term" value="F:transferase activity"/>
    <property type="evidence" value="ECO:0007669"/>
    <property type="project" value="UniProtKB-KW"/>
</dbReference>
<dbReference type="InterPro" id="IPR036249">
    <property type="entry name" value="Thioredoxin-like_sf"/>
</dbReference>
<evidence type="ECO:0000313" key="2">
    <source>
        <dbReference type="EMBL" id="RKK05992.1"/>
    </source>
</evidence>
<dbReference type="CDD" id="cd03202">
    <property type="entry name" value="GST_C_etherase_LigE"/>
    <property type="match status" value="1"/>
</dbReference>
<dbReference type="GO" id="GO:0005737">
    <property type="term" value="C:cytoplasm"/>
    <property type="evidence" value="ECO:0007669"/>
    <property type="project" value="TreeGrafter"/>
</dbReference>
<dbReference type="AlphaFoldDB" id="A0A3A9JHF9"/>
<proteinExistence type="predicted"/>
<dbReference type="PANTHER" id="PTHR43968:SF6">
    <property type="entry name" value="GLUTATHIONE S-TRANSFERASE OMEGA"/>
    <property type="match status" value="1"/>
</dbReference>
<dbReference type="PANTHER" id="PTHR43968">
    <property type="match status" value="1"/>
</dbReference>
<reference evidence="2 5" key="1">
    <citation type="submission" date="2018-09" db="EMBL/GenBank/DDBJ databases">
        <title>Roseomonas sp. nov., isolated from feces of Tibetan antelopes in the Qinghai-Tibet plateau, China.</title>
        <authorList>
            <person name="Tian Z."/>
        </authorList>
    </citation>
    <scope>NUCLEOTIDE SEQUENCE [LARGE SCALE GENOMIC DNA]</scope>
    <source>
        <strain evidence="3 4">Z23</strain>
        <strain evidence="2 5">Z24</strain>
    </source>
</reference>
<dbReference type="Proteomes" id="UP000274097">
    <property type="component" value="Unassembled WGS sequence"/>
</dbReference>
<gene>
    <name evidence="2" type="ORF">D6Z83_01555</name>
    <name evidence="3" type="ORF">EBE87_18335</name>
</gene>
<evidence type="ECO:0000259" key="1">
    <source>
        <dbReference type="PROSITE" id="PS50404"/>
    </source>
</evidence>
<dbReference type="Proteomes" id="UP000278036">
    <property type="component" value="Unassembled WGS sequence"/>
</dbReference>
<dbReference type="Pfam" id="PF22041">
    <property type="entry name" value="GST_C_7"/>
    <property type="match status" value="1"/>
</dbReference>
<comment type="caution">
    <text evidence="2">The sequence shown here is derived from an EMBL/GenBank/DDBJ whole genome shotgun (WGS) entry which is preliminary data.</text>
</comment>
<dbReference type="Gene3D" id="1.20.1050.10">
    <property type="match status" value="1"/>
</dbReference>
<dbReference type="PROSITE" id="PS50404">
    <property type="entry name" value="GST_NTER"/>
    <property type="match status" value="1"/>
</dbReference>
<dbReference type="EMBL" id="RAQU01000007">
    <property type="protein sequence ID" value="RKK05992.1"/>
    <property type="molecule type" value="Genomic_DNA"/>
</dbReference>
<dbReference type="InterPro" id="IPR054416">
    <property type="entry name" value="GST_UstS-like_C"/>
</dbReference>
<accession>A0A3A9JHF9</accession>
<sequence length="229" mass="25599">MAMQLHDLAGADPRRRFSPYCWRTRMALAHKGFVPEALPWRFTDKAAIADSGSDKVPVLRDDGRVIADSWHIAEYLEDTYPDRPSLFGGPGGRALARFVNAWADATVIAGLATLIVADIPAILAPDDLAYFIRSREARFGRPLPEVTADRDERVVQFRQSLHPARMILREQPFLHGDAPAYADYILFGGFQWARCVSSFPILVADDPLYAWRERMLDLFGGLARSAPTA</sequence>
<dbReference type="Pfam" id="PF13409">
    <property type="entry name" value="GST_N_2"/>
    <property type="match status" value="1"/>
</dbReference>
<name>A0A3A9JHF9_9PROT</name>
<keyword evidence="2" id="KW-0808">Transferase</keyword>
<evidence type="ECO:0000313" key="4">
    <source>
        <dbReference type="Proteomes" id="UP000274097"/>
    </source>
</evidence>
<evidence type="ECO:0000313" key="3">
    <source>
        <dbReference type="EMBL" id="RMI19913.1"/>
    </source>
</evidence>
<dbReference type="InterPro" id="IPR036282">
    <property type="entry name" value="Glutathione-S-Trfase_C_sf"/>
</dbReference>
<evidence type="ECO:0000313" key="5">
    <source>
        <dbReference type="Proteomes" id="UP000278036"/>
    </source>
</evidence>
<dbReference type="Gene3D" id="3.40.30.10">
    <property type="entry name" value="Glutaredoxin"/>
    <property type="match status" value="1"/>
</dbReference>
<dbReference type="CDD" id="cd03038">
    <property type="entry name" value="GST_N_etherase_LigE"/>
    <property type="match status" value="1"/>
</dbReference>
<dbReference type="RefSeq" id="WP_120636617.1">
    <property type="nucleotide sequence ID" value="NZ_RAQU01000007.1"/>
</dbReference>
<organism evidence="2 5">
    <name type="scientific">Teichococcus wenyumeiae</name>
    <dbReference type="NCBI Taxonomy" id="2478470"/>
    <lineage>
        <taxon>Bacteria</taxon>
        <taxon>Pseudomonadati</taxon>
        <taxon>Pseudomonadota</taxon>
        <taxon>Alphaproteobacteria</taxon>
        <taxon>Acetobacterales</taxon>
        <taxon>Roseomonadaceae</taxon>
        <taxon>Roseomonas</taxon>
    </lineage>
</organism>
<feature type="domain" description="GST N-terminal" evidence="1">
    <location>
        <begin position="8"/>
        <end position="84"/>
    </location>
</feature>
<protein>
    <submittedName>
        <fullName evidence="2">Glutathione S-transferase family protein</fullName>
    </submittedName>
</protein>
<dbReference type="InParanoid" id="A0A3A9JHF9"/>
<dbReference type="SUPFAM" id="SSF47616">
    <property type="entry name" value="GST C-terminal domain-like"/>
    <property type="match status" value="1"/>
</dbReference>
<dbReference type="EMBL" id="RFLX01000015">
    <property type="protein sequence ID" value="RMI19913.1"/>
    <property type="molecule type" value="Genomic_DNA"/>
</dbReference>
<dbReference type="OrthoDB" id="508035at2"/>
<dbReference type="SUPFAM" id="SSF52833">
    <property type="entry name" value="Thioredoxin-like"/>
    <property type="match status" value="1"/>
</dbReference>
<dbReference type="InterPro" id="IPR004045">
    <property type="entry name" value="Glutathione_S-Trfase_N"/>
</dbReference>